<feature type="transmembrane region" description="Helical" evidence="1">
    <location>
        <begin position="32"/>
        <end position="52"/>
    </location>
</feature>
<accession>L8B9B5</accession>
<dbReference type="EMBL" id="HE613568">
    <property type="protein sequence ID" value="CCE89238.1"/>
    <property type="molecule type" value="Genomic_DNA"/>
</dbReference>
<organism evidence="2">
    <name type="scientific">Phlebia radiata</name>
    <name type="common">White-rot fungus</name>
    <dbReference type="NCBI Taxonomy" id="5308"/>
    <lineage>
        <taxon>Eukaryota</taxon>
        <taxon>Fungi</taxon>
        <taxon>Dikarya</taxon>
        <taxon>Basidiomycota</taxon>
        <taxon>Agaricomycotina</taxon>
        <taxon>Agaricomycetes</taxon>
        <taxon>Polyporales</taxon>
        <taxon>Meruliaceae</taxon>
        <taxon>Phlebia</taxon>
    </lineage>
</organism>
<evidence type="ECO:0000313" key="2">
    <source>
        <dbReference type="EMBL" id="CCE89238.1"/>
    </source>
</evidence>
<dbReference type="GeneID" id="14469600"/>
<name>L8B9B5_PHLRA</name>
<reference evidence="2" key="1">
    <citation type="journal article" date="2014" name="PLoS ONE">
        <title>Mitochondrial Genome of Phlebia radiata Is the Second Largest (156 kbp) among Fungi and Features Signs of Genome Flexibility and Recent Recombination Events.</title>
        <authorList>
            <person name="Salavirta H."/>
            <person name="Oksanen I."/>
            <person name="Kuuskeri J."/>
            <person name="Makela M."/>
            <person name="Laine P."/>
            <person name="Paulin L."/>
            <person name="Lundell T."/>
        </authorList>
    </citation>
    <scope>NUCLEOTIDE SEQUENCE</scope>
    <source>
        <strain evidence="2">79</strain>
    </source>
</reference>
<proteinExistence type="predicted"/>
<keyword evidence="1" id="KW-0472">Membrane</keyword>
<geneLocation type="mitochondrion" evidence="2"/>
<keyword evidence="1" id="KW-0812">Transmembrane</keyword>
<sequence length="60" mass="6556">MDRLLRSLSRDSTFIEHPASVLCCLIRVWTGLLRSVAVSVLLVPLSTTYLLATTPSPLTA</sequence>
<gene>
    <name evidence="2" type="ORF">PRA_mt0171</name>
</gene>
<evidence type="ECO:0000256" key="1">
    <source>
        <dbReference type="SAM" id="Phobius"/>
    </source>
</evidence>
<dbReference type="RefSeq" id="YP_007374956.1">
    <property type="nucleotide sequence ID" value="NC_020148.1"/>
</dbReference>
<dbReference type="AlphaFoldDB" id="L8B9B5"/>
<keyword evidence="2" id="KW-0496">Mitochondrion</keyword>
<protein>
    <submittedName>
        <fullName evidence="2">Uncharacterized protein</fullName>
    </submittedName>
</protein>
<keyword evidence="1" id="KW-1133">Transmembrane helix</keyword>